<evidence type="ECO:0000313" key="3">
    <source>
        <dbReference type="EMBL" id="MDT0348198.1"/>
    </source>
</evidence>
<evidence type="ECO:0000313" key="4">
    <source>
        <dbReference type="Proteomes" id="UP001183202"/>
    </source>
</evidence>
<accession>A0ABU2N2Q6</accession>
<reference evidence="4" key="1">
    <citation type="submission" date="2023-07" db="EMBL/GenBank/DDBJ databases">
        <title>30 novel species of actinomycetes from the DSMZ collection.</title>
        <authorList>
            <person name="Nouioui I."/>
        </authorList>
    </citation>
    <scope>NUCLEOTIDE SEQUENCE [LARGE SCALE GENOMIC DNA]</scope>
    <source>
        <strain evidence="4">DSM 45834</strain>
    </source>
</reference>
<organism evidence="3 4">
    <name type="scientific">Pseudonocardia charpentierae</name>
    <dbReference type="NCBI Taxonomy" id="3075545"/>
    <lineage>
        <taxon>Bacteria</taxon>
        <taxon>Bacillati</taxon>
        <taxon>Actinomycetota</taxon>
        <taxon>Actinomycetes</taxon>
        <taxon>Pseudonocardiales</taxon>
        <taxon>Pseudonocardiaceae</taxon>
        <taxon>Pseudonocardia</taxon>
    </lineage>
</organism>
<dbReference type="Proteomes" id="UP001183202">
    <property type="component" value="Unassembled WGS sequence"/>
</dbReference>
<feature type="compositionally biased region" description="Basic and acidic residues" evidence="1">
    <location>
        <begin position="92"/>
        <end position="109"/>
    </location>
</feature>
<feature type="compositionally biased region" description="Low complexity" evidence="1">
    <location>
        <begin position="70"/>
        <end position="88"/>
    </location>
</feature>
<feature type="compositionally biased region" description="Low complexity" evidence="1">
    <location>
        <begin position="380"/>
        <end position="389"/>
    </location>
</feature>
<feature type="compositionally biased region" description="Low complexity" evidence="1">
    <location>
        <begin position="116"/>
        <end position="160"/>
    </location>
</feature>
<feature type="region of interest" description="Disordered" evidence="1">
    <location>
        <begin position="65"/>
        <end position="165"/>
    </location>
</feature>
<feature type="region of interest" description="Disordered" evidence="1">
    <location>
        <begin position="267"/>
        <end position="295"/>
    </location>
</feature>
<dbReference type="RefSeq" id="WP_311554095.1">
    <property type="nucleotide sequence ID" value="NZ_JAVREJ010000001.1"/>
</dbReference>
<feature type="compositionally biased region" description="Low complexity" evidence="1">
    <location>
        <begin position="398"/>
        <end position="429"/>
    </location>
</feature>
<sequence length="429" mass="43407">MQHPTSRPRRVRRVIAISAAAVAVMIAPTACDYGGPAQMDMTGHSGHMDGMNMDAPVQEHQVVQVGSTRSSTPTTDEAAAATASTAEAQRVASERRRGDDGRRGEDGRGRGRGNQTTTATTAPTGATSTTTTAPTTATSATSTAATSGTATSTAPPAAGPNNGLDVLGQRCADSQLPAHTGFQSADAQCVDIAMGEIAPEDQLPSLLITGAPRFVRVGEKFQLKVSTRNLVRDRFLGAAAGGYYLESSFLNADKLQRGHFHTACRSLSSTRSAPDSGKAPEFFLATQDNGGGAKPDTVTIDVPGIKTAGVLQCTSWAGDGSHRTPMMSRANETPAIDSVRIFVVGRGQRVDNAAAADAALAPAAAGAADVADASADEAKQVQAEEQAAATQKPDGGVAAIPAPADAAAVPADPATSAAAPAESAAPPAG</sequence>
<keyword evidence="2" id="KW-0732">Signal</keyword>
<evidence type="ECO:0000256" key="1">
    <source>
        <dbReference type="SAM" id="MobiDB-lite"/>
    </source>
</evidence>
<comment type="caution">
    <text evidence="3">The sequence shown here is derived from an EMBL/GenBank/DDBJ whole genome shotgun (WGS) entry which is preliminary data.</text>
</comment>
<proteinExistence type="predicted"/>
<evidence type="ECO:0000256" key="2">
    <source>
        <dbReference type="SAM" id="SignalP"/>
    </source>
</evidence>
<feature type="region of interest" description="Disordered" evidence="1">
    <location>
        <begin position="376"/>
        <end position="429"/>
    </location>
</feature>
<feature type="chain" id="PRO_5046825303" evidence="2">
    <location>
        <begin position="33"/>
        <end position="429"/>
    </location>
</feature>
<keyword evidence="4" id="KW-1185">Reference proteome</keyword>
<name>A0ABU2N2Q6_9PSEU</name>
<feature type="signal peptide" evidence="2">
    <location>
        <begin position="1"/>
        <end position="32"/>
    </location>
</feature>
<protein>
    <submittedName>
        <fullName evidence="3">Uncharacterized protein</fullName>
    </submittedName>
</protein>
<gene>
    <name evidence="3" type="ORF">RM445_01495</name>
</gene>
<dbReference type="EMBL" id="JAVREJ010000001">
    <property type="protein sequence ID" value="MDT0348198.1"/>
    <property type="molecule type" value="Genomic_DNA"/>
</dbReference>